<proteinExistence type="predicted"/>
<dbReference type="EMBL" id="JAARRM010000002">
    <property type="protein sequence ID" value="MBC1521488.1"/>
    <property type="molecule type" value="Genomic_DNA"/>
</dbReference>
<name>A0A841ZQ75_9LIST</name>
<accession>A0A841ZQ75</accession>
<evidence type="ECO:0000313" key="1">
    <source>
        <dbReference type="EMBL" id="MBC1521488.1"/>
    </source>
</evidence>
<dbReference type="Proteomes" id="UP000559885">
    <property type="component" value="Unassembled WGS sequence"/>
</dbReference>
<dbReference type="AlphaFoldDB" id="A0A841ZQ75"/>
<dbReference type="RefSeq" id="WP_036070327.1">
    <property type="nucleotide sequence ID" value="NZ_JAARRM010000002.1"/>
</dbReference>
<reference evidence="1 2" key="1">
    <citation type="submission" date="2020-03" db="EMBL/GenBank/DDBJ databases">
        <title>Soil Listeria distribution.</title>
        <authorList>
            <person name="Liao J."/>
            <person name="Wiedmann M."/>
        </authorList>
    </citation>
    <scope>NUCLEOTIDE SEQUENCE [LARGE SCALE GENOMIC DNA]</scope>
    <source>
        <strain evidence="1 2">FSL L7-1507</strain>
    </source>
</reference>
<organism evidence="1 2">
    <name type="scientific">Listeria aquatica</name>
    <dbReference type="NCBI Taxonomy" id="1494960"/>
    <lineage>
        <taxon>Bacteria</taxon>
        <taxon>Bacillati</taxon>
        <taxon>Bacillota</taxon>
        <taxon>Bacilli</taxon>
        <taxon>Bacillales</taxon>
        <taxon>Listeriaceae</taxon>
        <taxon>Listeria</taxon>
    </lineage>
</organism>
<gene>
    <name evidence="1" type="ORF">HB912_07495</name>
</gene>
<sequence>MQNRRDGLKATAEDFKQLEQLFIEMQDLLVMKEEKNSFEVLVEIEQLLENYRLRQSFSSQEMETHYAAKLESLS</sequence>
<comment type="caution">
    <text evidence="1">The sequence shown here is derived from an EMBL/GenBank/DDBJ whole genome shotgun (WGS) entry which is preliminary data.</text>
</comment>
<evidence type="ECO:0000313" key="2">
    <source>
        <dbReference type="Proteomes" id="UP000559885"/>
    </source>
</evidence>
<protein>
    <submittedName>
        <fullName evidence="1">Uncharacterized protein</fullName>
    </submittedName>
</protein>